<dbReference type="Proteomes" id="UP000319825">
    <property type="component" value="Unassembled WGS sequence"/>
</dbReference>
<evidence type="ECO:0000313" key="1">
    <source>
        <dbReference type="EMBL" id="TWH67311.1"/>
    </source>
</evidence>
<proteinExistence type="predicted"/>
<comment type="caution">
    <text evidence="1">The sequence shown here is derived from an EMBL/GenBank/DDBJ whole genome shotgun (WGS) entry which is preliminary data.</text>
</comment>
<dbReference type="RefSeq" id="WP_145774196.1">
    <property type="nucleotide sequence ID" value="NZ_VLKE01000001.1"/>
</dbReference>
<gene>
    <name evidence="1" type="ORF">JD77_02285</name>
</gene>
<protein>
    <submittedName>
        <fullName evidence="1">Uncharacterized protein</fullName>
    </submittedName>
</protein>
<keyword evidence="2" id="KW-1185">Reference proteome</keyword>
<sequence length="83" mass="9272">MDSRTMIASLPCLALVIVTLGYLGLCVVSPFGRCRACHATGRTRSRLGRIRRDCRHCAGTGLRLRVGRHVINHLHDEYEAAKR</sequence>
<dbReference type="EMBL" id="VLKE01000001">
    <property type="protein sequence ID" value="TWH67311.1"/>
    <property type="molecule type" value="Genomic_DNA"/>
</dbReference>
<dbReference type="AlphaFoldDB" id="A0A562I8I9"/>
<accession>A0A562I8I9</accession>
<organism evidence="1 2">
    <name type="scientific">Micromonospora olivasterospora</name>
    <dbReference type="NCBI Taxonomy" id="1880"/>
    <lineage>
        <taxon>Bacteria</taxon>
        <taxon>Bacillati</taxon>
        <taxon>Actinomycetota</taxon>
        <taxon>Actinomycetes</taxon>
        <taxon>Micromonosporales</taxon>
        <taxon>Micromonosporaceae</taxon>
        <taxon>Micromonospora</taxon>
    </lineage>
</organism>
<evidence type="ECO:0000313" key="2">
    <source>
        <dbReference type="Proteomes" id="UP000319825"/>
    </source>
</evidence>
<name>A0A562I8I9_MICOL</name>
<reference evidence="1 2" key="1">
    <citation type="submission" date="2019-07" db="EMBL/GenBank/DDBJ databases">
        <title>R&amp;d 2014.</title>
        <authorList>
            <person name="Klenk H.-P."/>
        </authorList>
    </citation>
    <scope>NUCLEOTIDE SEQUENCE [LARGE SCALE GENOMIC DNA]</scope>
    <source>
        <strain evidence="1 2">DSM 43868</strain>
    </source>
</reference>
<dbReference type="OrthoDB" id="3398186at2"/>